<dbReference type="PANTHER" id="PTHR43860:SF2">
    <property type="entry name" value="BETAINE ALDEHYDE DEHYDROGENASE-RELATED"/>
    <property type="match status" value="1"/>
</dbReference>
<reference evidence="9 10" key="1">
    <citation type="submission" date="2021-01" db="EMBL/GenBank/DDBJ databases">
        <title>Genomic Encyclopedia of Type Strains, Phase IV (KMG-IV): sequencing the most valuable type-strain genomes for metagenomic binning, comparative biology and taxonomic classification.</title>
        <authorList>
            <person name="Goeker M."/>
        </authorList>
    </citation>
    <scope>NUCLEOTIDE SEQUENCE [LARGE SCALE GENOMIC DNA]</scope>
    <source>
        <strain evidence="9 10">DSM 23711</strain>
    </source>
</reference>
<organism evidence="9 10">
    <name type="scientific">Aquibacillus albus</name>
    <dbReference type="NCBI Taxonomy" id="1168171"/>
    <lineage>
        <taxon>Bacteria</taxon>
        <taxon>Bacillati</taxon>
        <taxon>Bacillota</taxon>
        <taxon>Bacilli</taxon>
        <taxon>Bacillales</taxon>
        <taxon>Bacillaceae</taxon>
        <taxon>Aquibacillus</taxon>
    </lineage>
</organism>
<dbReference type="RefSeq" id="WP_204501676.1">
    <property type="nucleotide sequence ID" value="NZ_JAFBDR010000025.1"/>
</dbReference>
<dbReference type="NCBIfam" id="TIGR01804">
    <property type="entry name" value="BADH"/>
    <property type="match status" value="1"/>
</dbReference>
<keyword evidence="10" id="KW-1185">Reference proteome</keyword>
<protein>
    <recommendedName>
        <fullName evidence="5">Betaine-aldehyde dehydrogenase</fullName>
        <ecNumber evidence="5">1.2.1.8</ecNumber>
    </recommendedName>
</protein>
<comment type="pathway">
    <text evidence="4">Amine and polyamine biosynthesis; betaine biosynthesis via choline pathway; betaine from betaine aldehyde: step 1/1.</text>
</comment>
<evidence type="ECO:0000313" key="9">
    <source>
        <dbReference type="EMBL" id="MBM7573007.1"/>
    </source>
</evidence>
<dbReference type="GO" id="GO:0008802">
    <property type="term" value="F:betaine-aldehyde dehydrogenase (NAD+) activity"/>
    <property type="evidence" value="ECO:0007669"/>
    <property type="project" value="UniProtKB-EC"/>
</dbReference>
<dbReference type="Proteomes" id="UP001296943">
    <property type="component" value="Unassembled WGS sequence"/>
</dbReference>
<dbReference type="Gene3D" id="3.40.309.10">
    <property type="entry name" value="Aldehyde Dehydrogenase, Chain A, domain 2"/>
    <property type="match status" value="1"/>
</dbReference>
<name>A0ABS2N4D4_9BACI</name>
<dbReference type="PANTHER" id="PTHR43860">
    <property type="entry name" value="BETAINE ALDEHYDE DEHYDROGENASE"/>
    <property type="match status" value="1"/>
</dbReference>
<evidence type="ECO:0000256" key="6">
    <source>
        <dbReference type="PROSITE-ProRule" id="PRU10007"/>
    </source>
</evidence>
<dbReference type="InterPro" id="IPR011264">
    <property type="entry name" value="BADH"/>
</dbReference>
<dbReference type="InterPro" id="IPR016160">
    <property type="entry name" value="Ald_DH_CS_CYS"/>
</dbReference>
<evidence type="ECO:0000256" key="1">
    <source>
        <dbReference type="ARBA" id="ARBA00009986"/>
    </source>
</evidence>
<dbReference type="EC" id="1.2.1.8" evidence="5"/>
<evidence type="ECO:0000256" key="3">
    <source>
        <dbReference type="ARBA" id="ARBA00023027"/>
    </source>
</evidence>
<dbReference type="Gene3D" id="3.40.605.10">
    <property type="entry name" value="Aldehyde Dehydrogenase, Chain A, domain 1"/>
    <property type="match status" value="1"/>
</dbReference>
<dbReference type="SUPFAM" id="SSF53720">
    <property type="entry name" value="ALDH-like"/>
    <property type="match status" value="1"/>
</dbReference>
<gene>
    <name evidence="9" type="ORF">JOC48_003555</name>
</gene>
<evidence type="ECO:0000259" key="8">
    <source>
        <dbReference type="Pfam" id="PF00171"/>
    </source>
</evidence>
<comment type="caution">
    <text evidence="9">The sequence shown here is derived from an EMBL/GenBank/DDBJ whole genome shotgun (WGS) entry which is preliminary data.</text>
</comment>
<feature type="domain" description="Aldehyde dehydrogenase" evidence="8">
    <location>
        <begin position="12"/>
        <end position="477"/>
    </location>
</feature>
<dbReference type="InterPro" id="IPR016162">
    <property type="entry name" value="Ald_DH_N"/>
</dbReference>
<keyword evidence="3" id="KW-0520">NAD</keyword>
<dbReference type="Pfam" id="PF00171">
    <property type="entry name" value="Aldedh"/>
    <property type="match status" value="1"/>
</dbReference>
<dbReference type="InterPro" id="IPR016161">
    <property type="entry name" value="Ald_DH/histidinol_DH"/>
</dbReference>
<dbReference type="CDD" id="cd07119">
    <property type="entry name" value="ALDH_BADH-GbsA"/>
    <property type="match status" value="1"/>
</dbReference>
<dbReference type="EMBL" id="JAFBDR010000025">
    <property type="protein sequence ID" value="MBM7573007.1"/>
    <property type="molecule type" value="Genomic_DNA"/>
</dbReference>
<comment type="similarity">
    <text evidence="1 7">Belongs to the aldehyde dehydrogenase family.</text>
</comment>
<evidence type="ECO:0000256" key="4">
    <source>
        <dbReference type="ARBA" id="ARBA00037921"/>
    </source>
</evidence>
<evidence type="ECO:0000256" key="7">
    <source>
        <dbReference type="RuleBase" id="RU003345"/>
    </source>
</evidence>
<keyword evidence="2 7" id="KW-0560">Oxidoreductase</keyword>
<feature type="active site" evidence="6">
    <location>
        <position position="250"/>
    </location>
</feature>
<dbReference type="PROSITE" id="PS00687">
    <property type="entry name" value="ALDEHYDE_DEHYDR_GLU"/>
    <property type="match status" value="1"/>
</dbReference>
<evidence type="ECO:0000313" key="10">
    <source>
        <dbReference type="Proteomes" id="UP001296943"/>
    </source>
</evidence>
<dbReference type="InterPro" id="IPR015590">
    <property type="entry name" value="Aldehyde_DH_dom"/>
</dbReference>
<evidence type="ECO:0000256" key="5">
    <source>
        <dbReference type="NCBIfam" id="TIGR01804"/>
    </source>
</evidence>
<sequence length="489" mass="53785">MKLKKMFIDGQWREATNGQSRTIINPTNQEPIAEVAEGDESDAKAAIAAARKAFDQGDWATTPAPERAAIVRKIAELIERDKEELANLESLDTGKTLEESRWDMDGIAEVFRYYSEIADKDGGEIIDSPFPNSISKVVHEPVGVCGQITPWNYPLLQASWKLAPALAAGNTLIMKPSEITPLTTIKTFELMEKAGVPAGVANLVLGPGHTIGAELSNNTDVDLISFTGGIETGKKIMQAASVNVKKISLELGGKNPNVVFADADFNIAIDQAMNAVFFHAGQVCSAGTRLIIEESIHDQFIETLIERVKKIKIGSGFDEETQMGPLISAEHREKVEKYVETGKKEGATLVVGGKRPEDPKLQNGFFYLPTIFTNCTTNMSIVQEEAFGPIITVETFKTEEEAIKLANDSIYGLAGGVWTNDTVKAERCAAKMRMGTVWINEFNLYFPHAPWGGYKQSGIGRELGKPGLEEYIETKHIYHNLKPEPFDWF</sequence>
<proteinExistence type="inferred from homology"/>
<dbReference type="InterPro" id="IPR029510">
    <property type="entry name" value="Ald_DH_CS_GLU"/>
</dbReference>
<dbReference type="InterPro" id="IPR016163">
    <property type="entry name" value="Ald_DH_C"/>
</dbReference>
<accession>A0ABS2N4D4</accession>
<evidence type="ECO:0000256" key="2">
    <source>
        <dbReference type="ARBA" id="ARBA00023002"/>
    </source>
</evidence>
<dbReference type="PROSITE" id="PS00070">
    <property type="entry name" value="ALDEHYDE_DEHYDR_CYS"/>
    <property type="match status" value="1"/>
</dbReference>